<name>A0AAJ6L3Q8_9ACTN</name>
<dbReference type="Gene3D" id="3.40.50.720">
    <property type="entry name" value="NAD(P)-binding Rossmann-like Domain"/>
    <property type="match status" value="1"/>
</dbReference>
<dbReference type="Pfam" id="PF00378">
    <property type="entry name" value="ECH_1"/>
    <property type="match status" value="1"/>
</dbReference>
<dbReference type="AlphaFoldDB" id="A0AAJ6L3Q8"/>
<feature type="domain" description="3-hydroxyacyl-CoA dehydrogenase C-terminal" evidence="13">
    <location>
        <begin position="496"/>
        <end position="596"/>
    </location>
</feature>
<comment type="similarity">
    <text evidence="4">Belongs to the 3-hydroxyacyl-CoA dehydrogenase family.</text>
</comment>
<accession>A0AAJ6L3Q8</accession>
<dbReference type="Gene3D" id="1.10.1040.50">
    <property type="match status" value="1"/>
</dbReference>
<dbReference type="CDD" id="cd06558">
    <property type="entry name" value="crotonase-like"/>
    <property type="match status" value="1"/>
</dbReference>
<evidence type="ECO:0000256" key="12">
    <source>
        <dbReference type="ARBA" id="ARBA00049556"/>
    </source>
</evidence>
<gene>
    <name evidence="15" type="ORF">Q3V37_19200</name>
</gene>
<dbReference type="RefSeq" id="WP_306270992.1">
    <property type="nucleotide sequence ID" value="NZ_CP130472.1"/>
</dbReference>
<dbReference type="Pfam" id="PF00725">
    <property type="entry name" value="3HCDH"/>
    <property type="match status" value="1"/>
</dbReference>
<keyword evidence="16" id="KW-1185">Reference proteome</keyword>
<dbReference type="GO" id="GO:0016509">
    <property type="term" value="F:long-chain (3S)-3-hydroxyacyl-CoA dehydrogenase (NAD+) activity"/>
    <property type="evidence" value="ECO:0007669"/>
    <property type="project" value="TreeGrafter"/>
</dbReference>
<evidence type="ECO:0000256" key="11">
    <source>
        <dbReference type="ARBA" id="ARBA00023268"/>
    </source>
</evidence>
<dbReference type="SUPFAM" id="SSF51735">
    <property type="entry name" value="NAD(P)-binding Rossmann-fold domains"/>
    <property type="match status" value="1"/>
</dbReference>
<dbReference type="InterPro" id="IPR036291">
    <property type="entry name" value="NAD(P)-bd_dom_sf"/>
</dbReference>
<dbReference type="InterPro" id="IPR029045">
    <property type="entry name" value="ClpP/crotonase-like_dom_sf"/>
</dbReference>
<comment type="pathway">
    <text evidence="2">Lipid metabolism; butanoate metabolism.</text>
</comment>
<comment type="similarity">
    <text evidence="3">In the central section; belongs to the 3-hydroxyacyl-CoA dehydrogenase family.</text>
</comment>
<dbReference type="InterPro" id="IPR050136">
    <property type="entry name" value="FA_oxidation_alpha_subunit"/>
</dbReference>
<organism evidence="15 16">
    <name type="scientific">Micromonospora profundi</name>
    <dbReference type="NCBI Taxonomy" id="1420889"/>
    <lineage>
        <taxon>Bacteria</taxon>
        <taxon>Bacillati</taxon>
        <taxon>Actinomycetota</taxon>
        <taxon>Actinomycetes</taxon>
        <taxon>Micromonosporales</taxon>
        <taxon>Micromonosporaceae</taxon>
        <taxon>Micromonospora</taxon>
    </lineage>
</organism>
<keyword evidence="8" id="KW-0520">NAD</keyword>
<evidence type="ECO:0000256" key="5">
    <source>
        <dbReference type="ARBA" id="ARBA00022832"/>
    </source>
</evidence>
<evidence type="ECO:0000313" key="15">
    <source>
        <dbReference type="EMBL" id="WLS43528.1"/>
    </source>
</evidence>
<keyword evidence="10" id="KW-0456">Lyase</keyword>
<evidence type="ECO:0000256" key="4">
    <source>
        <dbReference type="ARBA" id="ARBA00009463"/>
    </source>
</evidence>
<keyword evidence="11" id="KW-0511">Multifunctional enzyme</keyword>
<dbReference type="EMBL" id="CP130472">
    <property type="protein sequence ID" value="WLS43528.1"/>
    <property type="molecule type" value="Genomic_DNA"/>
</dbReference>
<protein>
    <submittedName>
        <fullName evidence="15">3-hydroxyacyl-CoA dehydrogenase NAD-binding domain-containing protein</fullName>
    </submittedName>
</protein>
<evidence type="ECO:0000256" key="8">
    <source>
        <dbReference type="ARBA" id="ARBA00023027"/>
    </source>
</evidence>
<evidence type="ECO:0000313" key="16">
    <source>
        <dbReference type="Proteomes" id="UP001235874"/>
    </source>
</evidence>
<evidence type="ECO:0000256" key="1">
    <source>
        <dbReference type="ARBA" id="ARBA00005005"/>
    </source>
</evidence>
<dbReference type="InterPro" id="IPR006176">
    <property type="entry name" value="3-OHacyl-CoA_DH_NAD-bd"/>
</dbReference>
<dbReference type="PANTHER" id="PTHR43612:SF3">
    <property type="entry name" value="TRIFUNCTIONAL ENZYME SUBUNIT ALPHA, MITOCHONDRIAL"/>
    <property type="match status" value="1"/>
</dbReference>
<comment type="pathway">
    <text evidence="1">Lipid metabolism; fatty acid beta-oxidation.</text>
</comment>
<dbReference type="PANTHER" id="PTHR43612">
    <property type="entry name" value="TRIFUNCTIONAL ENZYME SUBUNIT ALPHA"/>
    <property type="match status" value="1"/>
</dbReference>
<evidence type="ECO:0000256" key="10">
    <source>
        <dbReference type="ARBA" id="ARBA00023239"/>
    </source>
</evidence>
<dbReference type="InterPro" id="IPR006108">
    <property type="entry name" value="3HC_DH_C"/>
</dbReference>
<evidence type="ECO:0000256" key="3">
    <source>
        <dbReference type="ARBA" id="ARBA00007005"/>
    </source>
</evidence>
<evidence type="ECO:0000256" key="6">
    <source>
        <dbReference type="ARBA" id="ARBA00022963"/>
    </source>
</evidence>
<dbReference type="Proteomes" id="UP001235874">
    <property type="component" value="Chromosome"/>
</dbReference>
<dbReference type="GO" id="GO:0070403">
    <property type="term" value="F:NAD+ binding"/>
    <property type="evidence" value="ECO:0007669"/>
    <property type="project" value="InterPro"/>
</dbReference>
<reference evidence="15 16" key="1">
    <citation type="submission" date="2023-07" db="EMBL/GenBank/DDBJ databases">
        <title>Micromonospora profundi TRM 95458 converts glycerol to a new osmotic compound.</title>
        <authorList>
            <person name="Lu D."/>
        </authorList>
    </citation>
    <scope>NUCLEOTIDE SEQUENCE [LARGE SCALE GENOMIC DNA]</scope>
    <source>
        <strain evidence="15 16">TRM95458</strain>
    </source>
</reference>
<dbReference type="FunFam" id="3.90.226.10:FF:000047">
    <property type="entry name" value="Probable 3-hydroxyacyl-CoA dehydrogenase"/>
    <property type="match status" value="1"/>
</dbReference>
<evidence type="ECO:0000256" key="2">
    <source>
        <dbReference type="ARBA" id="ARBA00005086"/>
    </source>
</evidence>
<dbReference type="GO" id="GO:0004300">
    <property type="term" value="F:enoyl-CoA hydratase activity"/>
    <property type="evidence" value="ECO:0007669"/>
    <property type="project" value="TreeGrafter"/>
</dbReference>
<dbReference type="FunFam" id="1.10.1040.50:FF:000005">
    <property type="entry name" value="Probable 3-hydroxyacyl-CoA dehydrogenase"/>
    <property type="match status" value="1"/>
</dbReference>
<dbReference type="Pfam" id="PF02737">
    <property type="entry name" value="3HCDH_N"/>
    <property type="match status" value="1"/>
</dbReference>
<dbReference type="InterPro" id="IPR001753">
    <property type="entry name" value="Enoyl-CoA_hydra/iso"/>
</dbReference>
<keyword evidence="7" id="KW-0560">Oxidoreductase</keyword>
<dbReference type="SUPFAM" id="SSF48179">
    <property type="entry name" value="6-phosphogluconate dehydrogenase C-terminal domain-like"/>
    <property type="match status" value="2"/>
</dbReference>
<keyword evidence="5" id="KW-0276">Fatty acid metabolism</keyword>
<evidence type="ECO:0000256" key="9">
    <source>
        <dbReference type="ARBA" id="ARBA00023098"/>
    </source>
</evidence>
<keyword evidence="9" id="KW-0443">Lipid metabolism</keyword>
<feature type="domain" description="3-hydroxyacyl-CoA dehydrogenase NAD binding" evidence="14">
    <location>
        <begin position="317"/>
        <end position="493"/>
    </location>
</feature>
<dbReference type="GO" id="GO:0006635">
    <property type="term" value="P:fatty acid beta-oxidation"/>
    <property type="evidence" value="ECO:0007669"/>
    <property type="project" value="TreeGrafter"/>
</dbReference>
<dbReference type="InterPro" id="IPR008927">
    <property type="entry name" value="6-PGluconate_DH-like_C_sf"/>
</dbReference>
<dbReference type="SUPFAM" id="SSF52096">
    <property type="entry name" value="ClpP/crotonase"/>
    <property type="match status" value="1"/>
</dbReference>
<evidence type="ECO:0000259" key="13">
    <source>
        <dbReference type="Pfam" id="PF00725"/>
    </source>
</evidence>
<evidence type="ECO:0000259" key="14">
    <source>
        <dbReference type="Pfam" id="PF02737"/>
    </source>
</evidence>
<dbReference type="Gene3D" id="3.90.226.10">
    <property type="entry name" value="2-enoyl-CoA Hydratase, Chain A, domain 1"/>
    <property type="match status" value="1"/>
</dbReference>
<dbReference type="KEGG" id="mprn:Q3V37_19200"/>
<sequence length="714" mass="76272">MVNTIRWERDDDVVLLTLDHPGRSANVMNSEFGASLTATVDRLEAERDHIAGVIITSAKKTFFAGGDLDALLRLTPADAEASEAETRLLKDTVRRLETLGRPVVAAINGSALGGGLELALGCHHRIVLDNPAIEIGFPEVTLGLLPGCGGVVRSVRLLGVTDALSNWLLRGQRRRPQDALSHGLVDAIAADEADMMDAARAWIAANPDAMQPYDRKGYKIPGGTPSTPALAAQLPAVPAILRKQLKGAPYPAPLNIVAAAVEGAQVDLDTALTIEGRYFTELVTGQIAKNMIKALFFDVQAAGSRDIGADHPPLGRVAVIGAGMMGAAIAYVCARAGMRVVLKDVTVEGALRGKAYSVGVLDKAVARGTSTPDERDAILARIEPTEDIADLAGVDLAIEAVFEDPALKQKVYAEIEQVAPEALIASNTSTLPITLLAEGVSKPEEFIGLHFFSPVDKMPLVELIRGERTNEATLQRVLGLVRRIRKTPIVVNDSRGFFTSRVIGTFTNEGVAMLAEGIPAATIEQASSQAGYPAPVLALMDELTLTLPRRIRQETAAATVAAGGTWQPHAADAIIDRMIDDFGRPGRSGGAGFYDYRDGKRVGLWPGLRDNFGGTNLDTPFEDLKERMLFIEAVESVRCLEEGVLTSVVDANVGSILGIGYPSWTGGVLQYINQYEGGLPGFVARARVLAERYGDRFSPPPLLLAMADRGERFE</sequence>
<dbReference type="FunFam" id="3.40.50.720:FF:000009">
    <property type="entry name" value="Fatty oxidation complex, alpha subunit"/>
    <property type="match status" value="1"/>
</dbReference>
<comment type="catalytic activity">
    <reaction evidence="12">
        <text>a (3S)-3-hydroxyacyl-CoA + NAD(+) = a 3-oxoacyl-CoA + NADH + H(+)</text>
        <dbReference type="Rhea" id="RHEA:22432"/>
        <dbReference type="ChEBI" id="CHEBI:15378"/>
        <dbReference type="ChEBI" id="CHEBI:57318"/>
        <dbReference type="ChEBI" id="CHEBI:57540"/>
        <dbReference type="ChEBI" id="CHEBI:57945"/>
        <dbReference type="ChEBI" id="CHEBI:90726"/>
        <dbReference type="EC" id="1.1.1.35"/>
    </reaction>
</comment>
<evidence type="ECO:0000256" key="7">
    <source>
        <dbReference type="ARBA" id="ARBA00023002"/>
    </source>
</evidence>
<proteinExistence type="inferred from homology"/>
<keyword evidence="6" id="KW-0442">Lipid degradation</keyword>